<evidence type="ECO:0000256" key="1">
    <source>
        <dbReference type="SAM" id="Coils"/>
    </source>
</evidence>
<proteinExistence type="predicted"/>
<evidence type="ECO:0000313" key="3">
    <source>
        <dbReference type="EMBL" id="NDL66696.1"/>
    </source>
</evidence>
<dbReference type="RefSeq" id="WP_162369424.1">
    <property type="nucleotide sequence ID" value="NZ_JAAEEH010000005.1"/>
</dbReference>
<dbReference type="Proteomes" id="UP000461585">
    <property type="component" value="Unassembled WGS sequence"/>
</dbReference>
<accession>A0A7X5HU42</accession>
<comment type="caution">
    <text evidence="3">The sequence shown here is derived from an EMBL/GenBank/DDBJ whole genome shotgun (WGS) entry which is preliminary data.</text>
</comment>
<organism evidence="3 4">
    <name type="scientific">Anaerotalea alkaliphila</name>
    <dbReference type="NCBI Taxonomy" id="2662126"/>
    <lineage>
        <taxon>Bacteria</taxon>
        <taxon>Bacillati</taxon>
        <taxon>Bacillota</taxon>
        <taxon>Clostridia</taxon>
        <taxon>Eubacteriales</taxon>
        <taxon>Anaerotalea</taxon>
    </lineage>
</organism>
<reference evidence="3 4" key="1">
    <citation type="submission" date="2020-01" db="EMBL/GenBank/DDBJ databases">
        <title>Anaeroalcalibacter tamaniensis gen. nov., sp. nov., moderately halophilic strictly anaerobic fermenter bacterium from mud volcano of Taman peninsula.</title>
        <authorList>
            <person name="Frolova A."/>
            <person name="Merkel A.Y."/>
            <person name="Slobodkin A.I."/>
        </authorList>
    </citation>
    <scope>NUCLEOTIDE SEQUENCE [LARGE SCALE GENOMIC DNA]</scope>
    <source>
        <strain evidence="3 4">F-3ap</strain>
    </source>
</reference>
<dbReference type="EMBL" id="JAAEEH010000005">
    <property type="protein sequence ID" value="NDL66696.1"/>
    <property type="molecule type" value="Genomic_DNA"/>
</dbReference>
<protein>
    <recommendedName>
        <fullName evidence="2">DUF6382 domain-containing protein</fullName>
    </recommendedName>
</protein>
<feature type="domain" description="DUF6382" evidence="2">
    <location>
        <begin position="12"/>
        <end position="165"/>
    </location>
</feature>
<gene>
    <name evidence="3" type="ORF">GXN74_02925</name>
</gene>
<evidence type="ECO:0000259" key="2">
    <source>
        <dbReference type="Pfam" id="PF19909"/>
    </source>
</evidence>
<dbReference type="Pfam" id="PF19909">
    <property type="entry name" value="DUF6382"/>
    <property type="match status" value="1"/>
</dbReference>
<dbReference type="InterPro" id="IPR045962">
    <property type="entry name" value="DUF6382"/>
</dbReference>
<keyword evidence="4" id="KW-1185">Reference proteome</keyword>
<dbReference type="AlphaFoldDB" id="A0A7X5HU42"/>
<evidence type="ECO:0000313" key="4">
    <source>
        <dbReference type="Proteomes" id="UP000461585"/>
    </source>
</evidence>
<name>A0A7X5HU42_9FIRM</name>
<sequence>MGIEMGISRMEEKACLLVHVEQEAVVWHKLEMLKHNRIPGLLGVKTLVENGRYRLFYDIEGTGSLRDRYEKKRITLQELQKLFQCLQNAKEEASHHLLPFQGFHLSPELIFIDGMSSKPYRFLYVPIQSEEGGDRCMGFKELSNFLITKAEMEDEGIVSFLHRMALMQEEGLEVFFENLAQG</sequence>
<keyword evidence="1" id="KW-0175">Coiled coil</keyword>
<feature type="coiled-coil region" evidence="1">
    <location>
        <begin position="69"/>
        <end position="96"/>
    </location>
</feature>